<name>A0A6G0VX48_APHCR</name>
<organism evidence="1 2">
    <name type="scientific">Aphis craccivora</name>
    <name type="common">Cowpea aphid</name>
    <dbReference type="NCBI Taxonomy" id="307492"/>
    <lineage>
        <taxon>Eukaryota</taxon>
        <taxon>Metazoa</taxon>
        <taxon>Ecdysozoa</taxon>
        <taxon>Arthropoda</taxon>
        <taxon>Hexapoda</taxon>
        <taxon>Insecta</taxon>
        <taxon>Pterygota</taxon>
        <taxon>Neoptera</taxon>
        <taxon>Paraneoptera</taxon>
        <taxon>Hemiptera</taxon>
        <taxon>Sternorrhyncha</taxon>
        <taxon>Aphidomorpha</taxon>
        <taxon>Aphidoidea</taxon>
        <taxon>Aphididae</taxon>
        <taxon>Aphidini</taxon>
        <taxon>Aphis</taxon>
        <taxon>Aphis</taxon>
    </lineage>
</organism>
<keyword evidence="2" id="KW-1185">Reference proteome</keyword>
<accession>A0A6G0VX48</accession>
<dbReference type="AlphaFoldDB" id="A0A6G0VX48"/>
<dbReference type="OrthoDB" id="6602382at2759"/>
<comment type="caution">
    <text evidence="1">The sequence shown here is derived from an EMBL/GenBank/DDBJ whole genome shotgun (WGS) entry which is preliminary data.</text>
</comment>
<sequence>MFGKIPFYIVPTSFIPVLEPFDIEQMDVEINPYVLEQLEPTKLFEGIIQENALLIEVPSEPNEFLLDSADVQLIQPELTDNTTVEFLPMMDPISDSSFNSDPEYIDCIMEIDGGRKKNKVNKKKQKKIINNNLTNEWTVKCIHKDKIKATVCNVSLLSSDEISSFKNNLCSCPTKIDQDKFILTLMNVSAPKRTNRKTTNRMNRTVTNYFIPASNGDMVKVCGEAFSSISSLTRRRLNLVTKTFNINHSSTVEKRGEYRVNHTATEITQSIEDHIKQFKCRKSHHTRRDTGRCYLQPGLSIKYMWTHWIKKRISEKKPTSILSKYQKIFTKNFGHPRQDVCSFCTEQKVKINVEPDNNIKKELLLELNVHKQRAKKFFELFKEKTPDTITCSFDMMQTQPLPKLSVTEVFYSRQVWLYNLTFVISESNHCPAENYLYTWTETESGRGPNE</sequence>
<evidence type="ECO:0000313" key="2">
    <source>
        <dbReference type="Proteomes" id="UP000478052"/>
    </source>
</evidence>
<protein>
    <submittedName>
        <fullName evidence="1">Uncharacterized protein</fullName>
    </submittedName>
</protein>
<dbReference type="EMBL" id="VUJU01011734">
    <property type="protein sequence ID" value="KAF0710108.1"/>
    <property type="molecule type" value="Genomic_DNA"/>
</dbReference>
<dbReference type="Proteomes" id="UP000478052">
    <property type="component" value="Unassembled WGS sequence"/>
</dbReference>
<evidence type="ECO:0000313" key="1">
    <source>
        <dbReference type="EMBL" id="KAF0710108.1"/>
    </source>
</evidence>
<dbReference type="PANTHER" id="PTHR10773">
    <property type="entry name" value="DNA-DIRECTED RNA POLYMERASES I, II, AND III SUBUNIT RPABC2"/>
    <property type="match status" value="1"/>
</dbReference>
<dbReference type="PANTHER" id="PTHR10773:SF19">
    <property type="match status" value="1"/>
</dbReference>
<proteinExistence type="predicted"/>
<feature type="non-terminal residue" evidence="1">
    <location>
        <position position="450"/>
    </location>
</feature>
<reference evidence="1 2" key="1">
    <citation type="submission" date="2019-08" db="EMBL/GenBank/DDBJ databases">
        <title>Whole genome of Aphis craccivora.</title>
        <authorList>
            <person name="Voronova N.V."/>
            <person name="Shulinski R.S."/>
            <person name="Bandarenka Y.V."/>
            <person name="Zhorov D.G."/>
            <person name="Warner D."/>
        </authorList>
    </citation>
    <scope>NUCLEOTIDE SEQUENCE [LARGE SCALE GENOMIC DNA]</scope>
    <source>
        <strain evidence="1">180601</strain>
        <tissue evidence="1">Whole Body</tissue>
    </source>
</reference>
<gene>
    <name evidence="1" type="ORF">FWK35_00035340</name>
</gene>